<reference evidence="2 3" key="1">
    <citation type="submission" date="2024-06" db="EMBL/GenBank/DDBJ databases">
        <title>A chromosome-level genome assembly of beet webworm, Loxostege sticticalis.</title>
        <authorList>
            <person name="Zhang Y."/>
        </authorList>
    </citation>
    <scope>NUCLEOTIDE SEQUENCE [LARGE SCALE GENOMIC DNA]</scope>
    <source>
        <strain evidence="2">AQ026</strain>
        <tissue evidence="2">Whole body</tissue>
    </source>
</reference>
<accession>A0ABR3HQ62</accession>
<keyword evidence="1" id="KW-1133">Transmembrane helix</keyword>
<keyword evidence="1" id="KW-0472">Membrane</keyword>
<evidence type="ECO:0000256" key="1">
    <source>
        <dbReference type="SAM" id="Phobius"/>
    </source>
</evidence>
<sequence>MDYKVEEKMTTKFPFSMESLPRQKKFACLSLRFGSIFAALTVILYSVVAIAQCAAALGFLPSQLNTDDVTGVAMYALIIGVTITHAVTLFLSAVMLVGALCERATLIRPWVIWMSIQVMVSILLFIFYSTMNMINHFQDGHILIYVIEFLILLVRVYMLMTVGNYYRQLVEEKGETERLVKLINSESWYNA</sequence>
<keyword evidence="3" id="KW-1185">Reference proteome</keyword>
<dbReference type="PANTHER" id="PTHR36694">
    <property type="entry name" value="PASIFLORA 1, ISOFORM A-RELATED"/>
    <property type="match status" value="1"/>
</dbReference>
<evidence type="ECO:0000313" key="3">
    <source>
        <dbReference type="Proteomes" id="UP001549920"/>
    </source>
</evidence>
<proteinExistence type="predicted"/>
<dbReference type="Proteomes" id="UP001549920">
    <property type="component" value="Unassembled WGS sequence"/>
</dbReference>
<feature type="transmembrane region" description="Helical" evidence="1">
    <location>
        <begin position="33"/>
        <end position="60"/>
    </location>
</feature>
<evidence type="ECO:0000313" key="2">
    <source>
        <dbReference type="EMBL" id="KAL0878710.1"/>
    </source>
</evidence>
<name>A0ABR3HQ62_LOXSC</name>
<dbReference type="PANTHER" id="PTHR36694:SF11">
    <property type="entry name" value="LP21121P-RELATED"/>
    <property type="match status" value="1"/>
</dbReference>
<feature type="transmembrane region" description="Helical" evidence="1">
    <location>
        <begin position="72"/>
        <end position="98"/>
    </location>
</feature>
<keyword evidence="1" id="KW-0812">Transmembrane</keyword>
<feature type="transmembrane region" description="Helical" evidence="1">
    <location>
        <begin position="110"/>
        <end position="130"/>
    </location>
</feature>
<organism evidence="2 3">
    <name type="scientific">Loxostege sticticalis</name>
    <name type="common">Beet webworm moth</name>
    <dbReference type="NCBI Taxonomy" id="481309"/>
    <lineage>
        <taxon>Eukaryota</taxon>
        <taxon>Metazoa</taxon>
        <taxon>Ecdysozoa</taxon>
        <taxon>Arthropoda</taxon>
        <taxon>Hexapoda</taxon>
        <taxon>Insecta</taxon>
        <taxon>Pterygota</taxon>
        <taxon>Neoptera</taxon>
        <taxon>Endopterygota</taxon>
        <taxon>Lepidoptera</taxon>
        <taxon>Glossata</taxon>
        <taxon>Ditrysia</taxon>
        <taxon>Pyraloidea</taxon>
        <taxon>Crambidae</taxon>
        <taxon>Pyraustinae</taxon>
        <taxon>Loxostege</taxon>
    </lineage>
</organism>
<feature type="transmembrane region" description="Helical" evidence="1">
    <location>
        <begin position="142"/>
        <end position="160"/>
    </location>
</feature>
<comment type="caution">
    <text evidence="2">The sequence shown here is derived from an EMBL/GenBank/DDBJ whole genome shotgun (WGS) entry which is preliminary data.</text>
</comment>
<dbReference type="EMBL" id="JBEUOH010000015">
    <property type="protein sequence ID" value="KAL0878710.1"/>
    <property type="molecule type" value="Genomic_DNA"/>
</dbReference>
<gene>
    <name evidence="2" type="ORF">ABMA27_003764</name>
</gene>
<dbReference type="InterPro" id="IPR031720">
    <property type="entry name" value="DUF4728"/>
</dbReference>
<dbReference type="Pfam" id="PF15860">
    <property type="entry name" value="DUF4728"/>
    <property type="match status" value="1"/>
</dbReference>
<protein>
    <submittedName>
        <fullName evidence="2">Uncharacterized protein</fullName>
    </submittedName>
</protein>